<dbReference type="RefSeq" id="WP_208269723.1">
    <property type="nucleotide sequence ID" value="NZ_BAAAGM010000070.1"/>
</dbReference>
<dbReference type="InterPro" id="IPR005754">
    <property type="entry name" value="Sortase"/>
</dbReference>
<dbReference type="Gene3D" id="2.40.260.10">
    <property type="entry name" value="Sortase"/>
    <property type="match status" value="1"/>
</dbReference>
<dbReference type="Proteomes" id="UP000666915">
    <property type="component" value="Unassembled WGS sequence"/>
</dbReference>
<dbReference type="NCBIfam" id="NF033748">
    <property type="entry name" value="class_F_sortase"/>
    <property type="match status" value="1"/>
</dbReference>
<protein>
    <submittedName>
        <fullName evidence="3">Class F sortase</fullName>
    </submittedName>
</protein>
<keyword evidence="4" id="KW-1185">Reference proteome</keyword>
<evidence type="ECO:0000256" key="1">
    <source>
        <dbReference type="ARBA" id="ARBA00022801"/>
    </source>
</evidence>
<dbReference type="InterPro" id="IPR023365">
    <property type="entry name" value="Sortase_dom-sf"/>
</dbReference>
<dbReference type="Pfam" id="PF04203">
    <property type="entry name" value="Sortase"/>
    <property type="match status" value="1"/>
</dbReference>
<dbReference type="SUPFAM" id="SSF63817">
    <property type="entry name" value="Sortase"/>
    <property type="match status" value="1"/>
</dbReference>
<feature type="region of interest" description="Disordered" evidence="2">
    <location>
        <begin position="32"/>
        <end position="53"/>
    </location>
</feature>
<reference evidence="3 4" key="1">
    <citation type="submission" date="2021-03" db="EMBL/GenBank/DDBJ databases">
        <authorList>
            <person name="Kanchanasin P."/>
            <person name="Saeng-In P."/>
            <person name="Phongsopitanun W."/>
            <person name="Yuki M."/>
            <person name="Kudo T."/>
            <person name="Ohkuma M."/>
            <person name="Tanasupawat S."/>
        </authorList>
    </citation>
    <scope>NUCLEOTIDE SEQUENCE [LARGE SCALE GENOMIC DNA]</scope>
    <source>
        <strain evidence="3 4">L46</strain>
    </source>
</reference>
<dbReference type="EMBL" id="JAGEOK010000019">
    <property type="protein sequence ID" value="MBO2441355.1"/>
    <property type="molecule type" value="Genomic_DNA"/>
</dbReference>
<accession>A0ABS3R542</accession>
<dbReference type="InterPro" id="IPR042001">
    <property type="entry name" value="Sortase_F"/>
</dbReference>
<comment type="caution">
    <text evidence="3">The sequence shown here is derived from an EMBL/GenBank/DDBJ whole genome shotgun (WGS) entry which is preliminary data.</text>
</comment>
<evidence type="ECO:0000256" key="2">
    <source>
        <dbReference type="SAM" id="MobiDB-lite"/>
    </source>
</evidence>
<feature type="compositionally biased region" description="Low complexity" evidence="2">
    <location>
        <begin position="38"/>
        <end position="47"/>
    </location>
</feature>
<keyword evidence="1" id="KW-0378">Hydrolase</keyword>
<name>A0ABS3R542_9ACTN</name>
<evidence type="ECO:0000313" key="3">
    <source>
        <dbReference type="EMBL" id="MBO2441355.1"/>
    </source>
</evidence>
<proteinExistence type="predicted"/>
<sequence length="207" mass="21970">MRRWGGRWLPIAAAAVAIGALLVVFGLHRAGPPPHPSTSPSTTLHPRPATPMPRSVPVRIRIPAIGVDAPVLALGLNTDGTVQEPSLSQPHLTSWYKGGAAPGERGPAAFYGHVDTRASGPAVFYALGKLKPGAQVSVTRQDGRTAVFQVTALEQVPKAHFPTKRVYGPTTDPTIRLMTCGGTFNPAKHSYNDNIIVYGVLVGWTMT</sequence>
<evidence type="ECO:0000313" key="4">
    <source>
        <dbReference type="Proteomes" id="UP000666915"/>
    </source>
</evidence>
<dbReference type="CDD" id="cd05829">
    <property type="entry name" value="Sortase_F"/>
    <property type="match status" value="1"/>
</dbReference>
<organism evidence="3 4">
    <name type="scientific">Actinomadura nitritigenes</name>
    <dbReference type="NCBI Taxonomy" id="134602"/>
    <lineage>
        <taxon>Bacteria</taxon>
        <taxon>Bacillati</taxon>
        <taxon>Actinomycetota</taxon>
        <taxon>Actinomycetes</taxon>
        <taxon>Streptosporangiales</taxon>
        <taxon>Thermomonosporaceae</taxon>
        <taxon>Actinomadura</taxon>
    </lineage>
</organism>
<gene>
    <name evidence="3" type="ORF">J4557_27915</name>
</gene>